<reference evidence="3" key="1">
    <citation type="journal article" date="2012" name="Nat. Biotechnol.">
        <title>Reference genome sequence of the model plant Setaria.</title>
        <authorList>
            <person name="Bennetzen J.L."/>
            <person name="Schmutz J."/>
            <person name="Wang H."/>
            <person name="Percifield R."/>
            <person name="Hawkins J."/>
            <person name="Pontaroli A.C."/>
            <person name="Estep M."/>
            <person name="Feng L."/>
            <person name="Vaughn J.N."/>
            <person name="Grimwood J."/>
            <person name="Jenkins J."/>
            <person name="Barry K."/>
            <person name="Lindquist E."/>
            <person name="Hellsten U."/>
            <person name="Deshpande S."/>
            <person name="Wang X."/>
            <person name="Wu X."/>
            <person name="Mitros T."/>
            <person name="Triplett J."/>
            <person name="Yang X."/>
            <person name="Ye C.Y."/>
            <person name="Mauro-Herrera M."/>
            <person name="Wang L."/>
            <person name="Li P."/>
            <person name="Sharma M."/>
            <person name="Sharma R."/>
            <person name="Ronald P.C."/>
            <person name="Panaud O."/>
            <person name="Kellogg E.A."/>
            <person name="Brutnell T.P."/>
            <person name="Doust A.N."/>
            <person name="Tuskan G.A."/>
            <person name="Rokhsar D."/>
            <person name="Devos K.M."/>
        </authorList>
    </citation>
    <scope>NUCLEOTIDE SEQUENCE [LARGE SCALE GENOMIC DNA]</scope>
    <source>
        <strain evidence="3">cv. Yugu1</strain>
    </source>
</reference>
<feature type="compositionally biased region" description="Basic residues" evidence="1">
    <location>
        <begin position="45"/>
        <end position="54"/>
    </location>
</feature>
<protein>
    <submittedName>
        <fullName evidence="2">Uncharacterized protein</fullName>
    </submittedName>
</protein>
<feature type="region of interest" description="Disordered" evidence="1">
    <location>
        <begin position="1"/>
        <end position="54"/>
    </location>
</feature>
<sequence length="54" mass="6288">MARALIPAGQQHRPHMPREAQAQEMRAVQSSRAQARKDPCSLFQLRRKRHVRTV</sequence>
<accession>K4A4J4</accession>
<evidence type="ECO:0000313" key="2">
    <source>
        <dbReference type="EnsemblPlants" id="KQL27038"/>
    </source>
</evidence>
<keyword evidence="3" id="KW-1185">Reference proteome</keyword>
<evidence type="ECO:0000256" key="1">
    <source>
        <dbReference type="SAM" id="MobiDB-lite"/>
    </source>
</evidence>
<dbReference type="EMBL" id="AGNK02001362">
    <property type="status" value="NOT_ANNOTATED_CDS"/>
    <property type="molecule type" value="Genomic_DNA"/>
</dbReference>
<dbReference type="InParanoid" id="K4A4J4"/>
<proteinExistence type="predicted"/>
<dbReference type="Gramene" id="KQL27038">
    <property type="protein sequence ID" value="KQL27038"/>
    <property type="gene ID" value="SETIT_033798mg"/>
</dbReference>
<dbReference type="EnsemblPlants" id="KQL27038">
    <property type="protein sequence ID" value="KQL27038"/>
    <property type="gene ID" value="SETIT_033798mg"/>
</dbReference>
<dbReference type="AlphaFoldDB" id="K4A4J4"/>
<organism evidence="2 3">
    <name type="scientific">Setaria italica</name>
    <name type="common">Foxtail millet</name>
    <name type="synonym">Panicum italicum</name>
    <dbReference type="NCBI Taxonomy" id="4555"/>
    <lineage>
        <taxon>Eukaryota</taxon>
        <taxon>Viridiplantae</taxon>
        <taxon>Streptophyta</taxon>
        <taxon>Embryophyta</taxon>
        <taxon>Tracheophyta</taxon>
        <taxon>Spermatophyta</taxon>
        <taxon>Magnoliopsida</taxon>
        <taxon>Liliopsida</taxon>
        <taxon>Poales</taxon>
        <taxon>Poaceae</taxon>
        <taxon>PACMAD clade</taxon>
        <taxon>Panicoideae</taxon>
        <taxon>Panicodae</taxon>
        <taxon>Paniceae</taxon>
        <taxon>Cenchrinae</taxon>
        <taxon>Setaria</taxon>
    </lineage>
</organism>
<reference evidence="2" key="2">
    <citation type="submission" date="2018-08" db="UniProtKB">
        <authorList>
            <consortium name="EnsemblPlants"/>
        </authorList>
    </citation>
    <scope>IDENTIFICATION</scope>
    <source>
        <strain evidence="2">Yugu1</strain>
    </source>
</reference>
<dbReference type="HOGENOM" id="CLU_3053956_0_0_1"/>
<name>K4A4J4_SETIT</name>
<dbReference type="Proteomes" id="UP000004995">
    <property type="component" value="Unassembled WGS sequence"/>
</dbReference>
<evidence type="ECO:0000313" key="3">
    <source>
        <dbReference type="Proteomes" id="UP000004995"/>
    </source>
</evidence>